<dbReference type="PANTHER" id="PTHR11081:SF8">
    <property type="entry name" value="EXONUCLEASE 1"/>
    <property type="match status" value="1"/>
</dbReference>
<evidence type="ECO:0000256" key="10">
    <source>
        <dbReference type="ARBA" id="ARBA00022881"/>
    </source>
</evidence>
<dbReference type="InterPro" id="IPR006085">
    <property type="entry name" value="XPG_DNA_repair_N"/>
</dbReference>
<comment type="cofactor">
    <cofactor evidence="13">
        <name>Mg(2+)</name>
        <dbReference type="ChEBI" id="CHEBI:18420"/>
    </cofactor>
    <text evidence="13">Binds 2 magnesium ions per subunit. They probably participate in the reaction catalyzed by the enzyme. May bind an additional third magnesium ion after substrate binding.</text>
</comment>
<dbReference type="AlphaFoldDB" id="A0A4U5NGB0"/>
<accession>A0A4U5NGB0</accession>
<dbReference type="EC" id="3.1.-.-" evidence="13"/>
<keyword evidence="11 13" id="KW-0234">DNA repair</keyword>
<dbReference type="SMART" id="SM00484">
    <property type="entry name" value="XPGI"/>
    <property type="match status" value="1"/>
</dbReference>
<dbReference type="Gene3D" id="3.40.50.1010">
    <property type="entry name" value="5'-nuclease"/>
    <property type="match status" value="1"/>
</dbReference>
<dbReference type="PRINTS" id="PR00853">
    <property type="entry name" value="XPGRADSUPER"/>
</dbReference>
<keyword evidence="6 13" id="KW-0227">DNA damage</keyword>
<keyword evidence="4 13" id="KW-0540">Nuclease</keyword>
<dbReference type="GO" id="GO:0006298">
    <property type="term" value="P:mismatch repair"/>
    <property type="evidence" value="ECO:0007669"/>
    <property type="project" value="TreeGrafter"/>
</dbReference>
<evidence type="ECO:0000313" key="17">
    <source>
        <dbReference type="EMBL" id="TKR81713.1"/>
    </source>
</evidence>
<evidence type="ECO:0000313" key="18">
    <source>
        <dbReference type="Proteomes" id="UP000298663"/>
    </source>
</evidence>
<dbReference type="SMART" id="SM00485">
    <property type="entry name" value="XPGN"/>
    <property type="match status" value="1"/>
</dbReference>
<dbReference type="InterPro" id="IPR008918">
    <property type="entry name" value="HhH2"/>
</dbReference>
<evidence type="ECO:0000256" key="8">
    <source>
        <dbReference type="ARBA" id="ARBA00022801"/>
    </source>
</evidence>
<evidence type="ECO:0000259" key="16">
    <source>
        <dbReference type="SMART" id="SM00485"/>
    </source>
</evidence>
<keyword evidence="13" id="KW-0238">DNA-binding</keyword>
<comment type="caution">
    <text evidence="17">The sequence shown here is derived from an EMBL/GenBank/DDBJ whole genome shotgun (WGS) entry which is preliminary data.</text>
</comment>
<dbReference type="InterPro" id="IPR044752">
    <property type="entry name" value="PIN-like_EXO1"/>
</dbReference>
<dbReference type="InterPro" id="IPR029060">
    <property type="entry name" value="PIN-like_dom_sf"/>
</dbReference>
<dbReference type="Gene3D" id="1.10.150.20">
    <property type="entry name" value="5' to 3' exonuclease, C-terminal subdomain"/>
    <property type="match status" value="1"/>
</dbReference>
<evidence type="ECO:0000256" key="3">
    <source>
        <dbReference type="ARBA" id="ARBA00020324"/>
    </source>
</evidence>
<dbReference type="STRING" id="34508.A0A4U5NGB0"/>
<name>A0A4U5NGB0_STECR</name>
<feature type="region of interest" description="Disordered" evidence="14">
    <location>
        <begin position="535"/>
        <end position="604"/>
    </location>
</feature>
<gene>
    <name evidence="17" type="ORF">L596_015543</name>
</gene>
<keyword evidence="7 13" id="KW-0228">DNA excision</keyword>
<evidence type="ECO:0000256" key="1">
    <source>
        <dbReference type="ARBA" id="ARBA00004123"/>
    </source>
</evidence>
<evidence type="ECO:0000256" key="9">
    <source>
        <dbReference type="ARBA" id="ARBA00022842"/>
    </source>
</evidence>
<dbReference type="InterPro" id="IPR006084">
    <property type="entry name" value="XPG/Rad2"/>
</dbReference>
<keyword evidence="18" id="KW-1185">Reference proteome</keyword>
<dbReference type="GO" id="GO:0005634">
    <property type="term" value="C:nucleus"/>
    <property type="evidence" value="ECO:0007669"/>
    <property type="project" value="UniProtKB-SubCell"/>
</dbReference>
<evidence type="ECO:0000256" key="11">
    <source>
        <dbReference type="ARBA" id="ARBA00023204"/>
    </source>
</evidence>
<keyword evidence="9 13" id="KW-0460">Magnesium</keyword>
<reference evidence="17 18" key="1">
    <citation type="journal article" date="2015" name="Genome Biol.">
        <title>Comparative genomics of Steinernema reveals deeply conserved gene regulatory networks.</title>
        <authorList>
            <person name="Dillman A.R."/>
            <person name="Macchietto M."/>
            <person name="Porter C.F."/>
            <person name="Rogers A."/>
            <person name="Williams B."/>
            <person name="Antoshechkin I."/>
            <person name="Lee M.M."/>
            <person name="Goodwin Z."/>
            <person name="Lu X."/>
            <person name="Lewis E.E."/>
            <person name="Goodrich-Blair H."/>
            <person name="Stock S.P."/>
            <person name="Adams B.J."/>
            <person name="Sternberg P.W."/>
            <person name="Mortazavi A."/>
        </authorList>
    </citation>
    <scope>NUCLEOTIDE SEQUENCE [LARGE SCALE GENOMIC DNA]</scope>
    <source>
        <strain evidence="17 18">ALL</strain>
    </source>
</reference>
<feature type="compositionally biased region" description="Basic and acidic residues" evidence="14">
    <location>
        <begin position="552"/>
        <end position="569"/>
    </location>
</feature>
<dbReference type="CDD" id="cd09857">
    <property type="entry name" value="PIN_EXO1"/>
    <property type="match status" value="1"/>
</dbReference>
<feature type="compositionally biased region" description="Low complexity" evidence="14">
    <location>
        <begin position="434"/>
        <end position="448"/>
    </location>
</feature>
<evidence type="ECO:0000256" key="5">
    <source>
        <dbReference type="ARBA" id="ARBA00022723"/>
    </source>
</evidence>
<comment type="subcellular location">
    <subcellularLocation>
        <location evidence="1 13">Nucleus</location>
    </subcellularLocation>
</comment>
<dbReference type="FunFam" id="3.40.50.1010:FF:000002">
    <property type="entry name" value="Exonuclease 1, putative"/>
    <property type="match status" value="1"/>
</dbReference>
<dbReference type="Pfam" id="PF00752">
    <property type="entry name" value="XPG_N"/>
    <property type="match status" value="1"/>
</dbReference>
<dbReference type="GO" id="GO:0003677">
    <property type="term" value="F:DNA binding"/>
    <property type="evidence" value="ECO:0007669"/>
    <property type="project" value="UniProtKB-UniRule"/>
</dbReference>
<evidence type="ECO:0000256" key="12">
    <source>
        <dbReference type="ARBA" id="ARBA00023242"/>
    </source>
</evidence>
<keyword evidence="8 13" id="KW-0378">Hydrolase</keyword>
<dbReference type="GO" id="GO:0035312">
    <property type="term" value="F:5'-3' DNA exonuclease activity"/>
    <property type="evidence" value="ECO:0007669"/>
    <property type="project" value="UniProtKB-UniRule"/>
</dbReference>
<dbReference type="OrthoDB" id="26491at2759"/>
<dbReference type="GO" id="GO:0017108">
    <property type="term" value="F:5'-flap endonuclease activity"/>
    <property type="evidence" value="ECO:0007669"/>
    <property type="project" value="TreeGrafter"/>
</dbReference>
<organism evidence="17 18">
    <name type="scientific">Steinernema carpocapsae</name>
    <name type="common">Entomopathogenic nematode</name>
    <dbReference type="NCBI Taxonomy" id="34508"/>
    <lineage>
        <taxon>Eukaryota</taxon>
        <taxon>Metazoa</taxon>
        <taxon>Ecdysozoa</taxon>
        <taxon>Nematoda</taxon>
        <taxon>Chromadorea</taxon>
        <taxon>Rhabditida</taxon>
        <taxon>Tylenchina</taxon>
        <taxon>Panagrolaimomorpha</taxon>
        <taxon>Strongyloidoidea</taxon>
        <taxon>Steinernematidae</taxon>
        <taxon>Steinernema</taxon>
    </lineage>
</organism>
<feature type="region of interest" description="Disordered" evidence="14">
    <location>
        <begin position="408"/>
        <end position="451"/>
    </location>
</feature>
<keyword evidence="13" id="KW-0269">Exonuclease</keyword>
<dbReference type="FunFam" id="1.10.150.20:FF:000011">
    <property type="entry name" value="exonuclease 1"/>
    <property type="match status" value="1"/>
</dbReference>
<evidence type="ECO:0000256" key="2">
    <source>
        <dbReference type="ARBA" id="ARBA00010563"/>
    </source>
</evidence>
<keyword evidence="12 13" id="KW-0539">Nucleus</keyword>
<feature type="domain" description="XPG N-terminal" evidence="16">
    <location>
        <begin position="1"/>
        <end position="99"/>
    </location>
</feature>
<dbReference type="GO" id="GO:0006310">
    <property type="term" value="P:DNA recombination"/>
    <property type="evidence" value="ECO:0007669"/>
    <property type="project" value="TreeGrafter"/>
</dbReference>
<sequence>MGIPGLLPFVKNACREGNISEFAGKTIAIDVSCHLHRGIVGCMDVLSQGKETDFYVRYVLKYVKLLLSHNCKVIMVFDGRPLPAKKEVNDERRKRREENKRLGEELMRAGKKEEARKALRASSTITAEMVEKVILTARTLDCVDVVVAPYEADAQLAYLVKAGFAHTVVTEDSDLIAFGCERIVFKLNDLGPCTIYESSKLPKCVSNATQKHFSFQMFRRICILAGCDYLQKGLPGVGLAKAETFFSKATNPDLKITLPRIPSYLKLPKLKPLLSKEFIADFERAERTFEHQIVFDPKEKCQKPLNPYPVEVLAAEEDDEDEDFISGSQKQDDFKYAGVILPPKDAVRLALGNQSDSLGKSTMQDRFTLVKPLPSWSIWCSDKPDHKEQAVTSFTAFTSTSVIRKVEKKTPEGVKTSRKRPLDDWKLNSESSAKKPNPLKPKNAARNPWSSDELMKMYGNATQTPREEKTEPEPETLKESFMMNCVPQETTSNISMENLESSLSRSSPYFNNTSTPTQRLRLGFLTKSKLKPLHKSFPRLDDSSSHPSSFESQKENKEEQNCEEPKQLESYEALDSEAPKPIVAASPRNPFAYRASGLRRQSKT</sequence>
<dbReference type="InterPro" id="IPR036279">
    <property type="entry name" value="5-3_exonuclease_C_sf"/>
</dbReference>
<dbReference type="GO" id="GO:0046872">
    <property type="term" value="F:metal ion binding"/>
    <property type="evidence" value="ECO:0007669"/>
    <property type="project" value="UniProtKB-UniRule"/>
</dbReference>
<dbReference type="Proteomes" id="UP000298663">
    <property type="component" value="Unassembled WGS sequence"/>
</dbReference>
<keyword evidence="5 13" id="KW-0479">Metal-binding</keyword>
<dbReference type="SMART" id="SM00279">
    <property type="entry name" value="HhH2"/>
    <property type="match status" value="1"/>
</dbReference>
<evidence type="ECO:0000256" key="7">
    <source>
        <dbReference type="ARBA" id="ARBA00022769"/>
    </source>
</evidence>
<feature type="domain" description="XPG-I" evidence="15">
    <location>
        <begin position="139"/>
        <end position="207"/>
    </location>
</feature>
<evidence type="ECO:0000256" key="14">
    <source>
        <dbReference type="SAM" id="MobiDB-lite"/>
    </source>
</evidence>
<comment type="similarity">
    <text evidence="2 13">Belongs to the XPG/RAD2 endonuclease family. EXO1 subfamily.</text>
</comment>
<dbReference type="SUPFAM" id="SSF88723">
    <property type="entry name" value="PIN domain-like"/>
    <property type="match status" value="1"/>
</dbReference>
<dbReference type="Pfam" id="PF00867">
    <property type="entry name" value="XPG_I"/>
    <property type="match status" value="1"/>
</dbReference>
<dbReference type="SUPFAM" id="SSF47807">
    <property type="entry name" value="5' to 3' exonuclease, C-terminal subdomain"/>
    <property type="match status" value="1"/>
</dbReference>
<comment type="function">
    <text evidence="13">5'-&gt;3' double-stranded DNA exonuclease which may also possess a cryptic 3'-&gt;5' double-stranded DNA exonuclease activity. Functions in DNA mismatch repair.</text>
</comment>
<keyword evidence="10 13" id="KW-0267">Excision nuclease</keyword>
<dbReference type="InterPro" id="IPR006086">
    <property type="entry name" value="XPG-I_dom"/>
</dbReference>
<dbReference type="PANTHER" id="PTHR11081">
    <property type="entry name" value="FLAP ENDONUCLEASE FAMILY MEMBER"/>
    <property type="match status" value="1"/>
</dbReference>
<reference evidence="17 18" key="2">
    <citation type="journal article" date="2019" name="G3 (Bethesda)">
        <title>Hybrid Assembly of the Genome of the Entomopathogenic Nematode Steinernema carpocapsae Identifies the X-Chromosome.</title>
        <authorList>
            <person name="Serra L."/>
            <person name="Macchietto M."/>
            <person name="Macias-Munoz A."/>
            <person name="McGill C.J."/>
            <person name="Rodriguez I.M."/>
            <person name="Rodriguez B."/>
            <person name="Murad R."/>
            <person name="Mortazavi A."/>
        </authorList>
    </citation>
    <scope>NUCLEOTIDE SEQUENCE [LARGE SCALE GENOMIC DNA]</scope>
    <source>
        <strain evidence="17 18">ALL</strain>
    </source>
</reference>
<dbReference type="EMBL" id="AZBU02000004">
    <property type="protein sequence ID" value="TKR81713.1"/>
    <property type="molecule type" value="Genomic_DNA"/>
</dbReference>
<protein>
    <recommendedName>
        <fullName evidence="3 13">Exonuclease 1</fullName>
        <ecNumber evidence="13">3.1.-.-</ecNumber>
    </recommendedName>
</protein>
<evidence type="ECO:0000256" key="6">
    <source>
        <dbReference type="ARBA" id="ARBA00022763"/>
    </source>
</evidence>
<evidence type="ECO:0000256" key="13">
    <source>
        <dbReference type="RuleBase" id="RU910737"/>
    </source>
</evidence>
<evidence type="ECO:0000256" key="4">
    <source>
        <dbReference type="ARBA" id="ARBA00022722"/>
    </source>
</evidence>
<proteinExistence type="inferred from homology"/>
<evidence type="ECO:0000259" key="15">
    <source>
        <dbReference type="SMART" id="SM00484"/>
    </source>
</evidence>